<evidence type="ECO:0000256" key="1">
    <source>
        <dbReference type="ARBA" id="ARBA00010552"/>
    </source>
</evidence>
<accession>A0ABW2CBM6</accession>
<organism evidence="2 3">
    <name type="scientific">Actinomadura yumaensis</name>
    <dbReference type="NCBI Taxonomy" id="111807"/>
    <lineage>
        <taxon>Bacteria</taxon>
        <taxon>Bacillati</taxon>
        <taxon>Actinomycetota</taxon>
        <taxon>Actinomycetes</taxon>
        <taxon>Streptosporangiales</taxon>
        <taxon>Thermomonosporaceae</taxon>
        <taxon>Actinomadura</taxon>
    </lineage>
</organism>
<dbReference type="Proteomes" id="UP001596380">
    <property type="component" value="Unassembled WGS sequence"/>
</dbReference>
<gene>
    <name evidence="2" type="ORF">ACFQKB_03620</name>
</gene>
<reference evidence="3" key="1">
    <citation type="journal article" date="2019" name="Int. J. Syst. Evol. Microbiol.">
        <title>The Global Catalogue of Microorganisms (GCM) 10K type strain sequencing project: providing services to taxonomists for standard genome sequencing and annotation.</title>
        <authorList>
            <consortium name="The Broad Institute Genomics Platform"/>
            <consortium name="The Broad Institute Genome Sequencing Center for Infectious Disease"/>
            <person name="Wu L."/>
            <person name="Ma J."/>
        </authorList>
    </citation>
    <scope>NUCLEOTIDE SEQUENCE [LARGE SCALE GENOMIC DNA]</scope>
    <source>
        <strain evidence="3">JCM 3369</strain>
    </source>
</reference>
<dbReference type="SUPFAM" id="SSF55298">
    <property type="entry name" value="YjgF-like"/>
    <property type="match status" value="1"/>
</dbReference>
<keyword evidence="2" id="KW-0378">Hydrolase</keyword>
<dbReference type="EC" id="3.5.-.-" evidence="2"/>
<proteinExistence type="inferred from homology"/>
<dbReference type="EMBL" id="JBHSXS010000001">
    <property type="protein sequence ID" value="MFC6878849.1"/>
    <property type="molecule type" value="Genomic_DNA"/>
</dbReference>
<evidence type="ECO:0000313" key="3">
    <source>
        <dbReference type="Proteomes" id="UP001596380"/>
    </source>
</evidence>
<dbReference type="InterPro" id="IPR006175">
    <property type="entry name" value="YjgF/YER057c/UK114"/>
</dbReference>
<evidence type="ECO:0000313" key="2">
    <source>
        <dbReference type="EMBL" id="MFC6878849.1"/>
    </source>
</evidence>
<comment type="caution">
    <text evidence="2">The sequence shown here is derived from an EMBL/GenBank/DDBJ whole genome shotgun (WGS) entry which is preliminary data.</text>
</comment>
<name>A0ABW2CBM6_9ACTN</name>
<dbReference type="PANTHER" id="PTHR11803:SF58">
    <property type="entry name" value="PROTEIN HMF1-RELATED"/>
    <property type="match status" value="1"/>
</dbReference>
<keyword evidence="3" id="KW-1185">Reference proteome</keyword>
<dbReference type="GO" id="GO:0016787">
    <property type="term" value="F:hydrolase activity"/>
    <property type="evidence" value="ECO:0007669"/>
    <property type="project" value="UniProtKB-KW"/>
</dbReference>
<dbReference type="Gene3D" id="3.30.1330.40">
    <property type="entry name" value="RutC-like"/>
    <property type="match status" value="1"/>
</dbReference>
<dbReference type="CDD" id="cd00448">
    <property type="entry name" value="YjgF_YER057c_UK114_family"/>
    <property type="match status" value="1"/>
</dbReference>
<sequence length="132" mass="13828">MRLTRSDPATVPAPPPGRYSHAVQVTSGPMLYVSGQIALGADGGIDAPGDMARQSEVVFSILERILAAHDASFADVVNVRTFVTDLGLLAEYAEVRGPFFGGGLPTSTTVEVPRLFHPDALLEVEVVAALPG</sequence>
<protein>
    <submittedName>
        <fullName evidence="2">RidA family protein</fullName>
        <ecNumber evidence="2">3.5.-.-</ecNumber>
    </submittedName>
</protein>
<dbReference type="InterPro" id="IPR035959">
    <property type="entry name" value="RutC-like_sf"/>
</dbReference>
<comment type="similarity">
    <text evidence="1">Belongs to the RutC family.</text>
</comment>
<dbReference type="PANTHER" id="PTHR11803">
    <property type="entry name" value="2-IMINOBUTANOATE/2-IMINOPROPANOATE DEAMINASE RIDA"/>
    <property type="match status" value="1"/>
</dbReference>
<dbReference type="Pfam" id="PF01042">
    <property type="entry name" value="Ribonuc_L-PSP"/>
    <property type="match status" value="1"/>
</dbReference>
<dbReference type="RefSeq" id="WP_160819633.1">
    <property type="nucleotide sequence ID" value="NZ_JBHSXE010000001.1"/>
</dbReference>